<sequence>MLFPTKLPSKQSIKFVTLTRLFEQSSGRETKEDRKARETTEASPVLPLRANSSLGRQCRRQTLAMSPEIARTLSQEIRESAFAQWRQCLFNSVAYWVRPQEMTRKNGGGNRIQR</sequence>
<comment type="caution">
    <text evidence="1">The sequence shown here is derived from an EMBL/GenBank/DDBJ whole genome shotgun (WGS) entry which is preliminary data.</text>
</comment>
<dbReference type="OrthoDB" id="10289111at2759"/>
<protein>
    <submittedName>
        <fullName evidence="1">Uncharacterized protein</fullName>
    </submittedName>
</protein>
<name>A0A8X6L560_TRICU</name>
<reference evidence="1" key="1">
    <citation type="submission" date="2020-07" db="EMBL/GenBank/DDBJ databases">
        <title>Multicomponent nature underlies the extraordinary mechanical properties of spider dragline silk.</title>
        <authorList>
            <person name="Kono N."/>
            <person name="Nakamura H."/>
            <person name="Mori M."/>
            <person name="Yoshida Y."/>
            <person name="Ohtoshi R."/>
            <person name="Malay A.D."/>
            <person name="Moran D.A.P."/>
            <person name="Tomita M."/>
            <person name="Numata K."/>
            <person name="Arakawa K."/>
        </authorList>
    </citation>
    <scope>NUCLEOTIDE SEQUENCE</scope>
</reference>
<evidence type="ECO:0000313" key="1">
    <source>
        <dbReference type="EMBL" id="GFQ95761.1"/>
    </source>
</evidence>
<keyword evidence="2" id="KW-1185">Reference proteome</keyword>
<proteinExistence type="predicted"/>
<dbReference type="EMBL" id="BMAO01024498">
    <property type="protein sequence ID" value="GFQ95761.1"/>
    <property type="molecule type" value="Genomic_DNA"/>
</dbReference>
<organism evidence="1 2">
    <name type="scientific">Trichonephila clavata</name>
    <name type="common">Joro spider</name>
    <name type="synonym">Nephila clavata</name>
    <dbReference type="NCBI Taxonomy" id="2740835"/>
    <lineage>
        <taxon>Eukaryota</taxon>
        <taxon>Metazoa</taxon>
        <taxon>Ecdysozoa</taxon>
        <taxon>Arthropoda</taxon>
        <taxon>Chelicerata</taxon>
        <taxon>Arachnida</taxon>
        <taxon>Araneae</taxon>
        <taxon>Araneomorphae</taxon>
        <taxon>Entelegynae</taxon>
        <taxon>Araneoidea</taxon>
        <taxon>Nephilidae</taxon>
        <taxon>Trichonephila</taxon>
    </lineage>
</organism>
<gene>
    <name evidence="1" type="ORF">TNCT_563931</name>
</gene>
<dbReference type="AlphaFoldDB" id="A0A8X6L560"/>
<accession>A0A8X6L560</accession>
<evidence type="ECO:0000313" key="2">
    <source>
        <dbReference type="Proteomes" id="UP000887116"/>
    </source>
</evidence>
<dbReference type="Proteomes" id="UP000887116">
    <property type="component" value="Unassembled WGS sequence"/>
</dbReference>